<dbReference type="NCBIfam" id="NF037970">
    <property type="entry name" value="vanZ_1"/>
    <property type="match status" value="1"/>
</dbReference>
<sequence length="157" mass="18043">MIFMKTRLCYWFWFYLPPIAYMVAIFSVSAMSNPTFQGETPDYVLHALEYFLLALLLIRLLLARRLPEHDQTAWLRLCLLGAGIAIAYGLCDELHQYFVPGRHCSLHDVAADSFGALLACGAGWLDYFLKLPRRAAIQRMLSPLRSLSYSAYQREPF</sequence>
<evidence type="ECO:0000313" key="4">
    <source>
        <dbReference type="Proteomes" id="UP000030700"/>
    </source>
</evidence>
<dbReference type="EMBL" id="DF820455">
    <property type="protein sequence ID" value="GAK50020.1"/>
    <property type="molecule type" value="Genomic_DNA"/>
</dbReference>
<evidence type="ECO:0000259" key="2">
    <source>
        <dbReference type="Pfam" id="PF04892"/>
    </source>
</evidence>
<organism evidence="3">
    <name type="scientific">Candidatus Moduliflexus flocculans</name>
    <dbReference type="NCBI Taxonomy" id="1499966"/>
    <lineage>
        <taxon>Bacteria</taxon>
        <taxon>Candidatus Moduliflexota</taxon>
        <taxon>Candidatus Moduliflexia</taxon>
        <taxon>Candidatus Moduliflexales</taxon>
        <taxon>Candidatus Moduliflexaceae</taxon>
    </lineage>
</organism>
<dbReference type="Pfam" id="PF04892">
    <property type="entry name" value="VanZ"/>
    <property type="match status" value="1"/>
</dbReference>
<keyword evidence="4" id="KW-1185">Reference proteome</keyword>
<reference evidence="3" key="1">
    <citation type="journal article" date="2015" name="PeerJ">
        <title>First genomic representation of candidate bacterial phylum KSB3 points to enhanced environmental sensing as a trigger of wastewater bulking.</title>
        <authorList>
            <person name="Sekiguchi Y."/>
            <person name="Ohashi A."/>
            <person name="Parks D.H."/>
            <person name="Yamauchi T."/>
            <person name="Tyson G.W."/>
            <person name="Hugenholtz P."/>
        </authorList>
    </citation>
    <scope>NUCLEOTIDE SEQUENCE [LARGE SCALE GENOMIC DNA]</scope>
</reference>
<feature type="transmembrane region" description="Helical" evidence="1">
    <location>
        <begin position="74"/>
        <end position="90"/>
    </location>
</feature>
<dbReference type="HOGENOM" id="CLU_1599477_0_0_0"/>
<dbReference type="Proteomes" id="UP000030700">
    <property type="component" value="Unassembled WGS sequence"/>
</dbReference>
<evidence type="ECO:0000313" key="3">
    <source>
        <dbReference type="EMBL" id="GAK50020.1"/>
    </source>
</evidence>
<keyword evidence="1" id="KW-0812">Transmembrane</keyword>
<keyword evidence="1" id="KW-0472">Membrane</keyword>
<feature type="transmembrane region" description="Helical" evidence="1">
    <location>
        <begin position="110"/>
        <end position="129"/>
    </location>
</feature>
<feature type="domain" description="VanZ-like" evidence="2">
    <location>
        <begin position="46"/>
        <end position="121"/>
    </location>
</feature>
<name>A0A0S6VVC0_9BACT</name>
<dbReference type="InterPro" id="IPR006976">
    <property type="entry name" value="VanZ-like"/>
</dbReference>
<dbReference type="AlphaFoldDB" id="A0A0S6VVC0"/>
<feature type="transmembrane region" description="Helical" evidence="1">
    <location>
        <begin position="43"/>
        <end position="62"/>
    </location>
</feature>
<protein>
    <submittedName>
        <fullName evidence="3">Predicted integral membrane protein</fullName>
    </submittedName>
</protein>
<gene>
    <name evidence="3" type="ORF">U14_01245</name>
</gene>
<dbReference type="STRING" id="1499966.U14_01245"/>
<evidence type="ECO:0000256" key="1">
    <source>
        <dbReference type="SAM" id="Phobius"/>
    </source>
</evidence>
<proteinExistence type="predicted"/>
<feature type="transmembrane region" description="Helical" evidence="1">
    <location>
        <begin position="12"/>
        <end position="31"/>
    </location>
</feature>
<accession>A0A0S6VVC0</accession>
<keyword evidence="1" id="KW-1133">Transmembrane helix</keyword>